<accession>A0A165AHV3</accession>
<comment type="subcellular location">
    <subcellularLocation>
        <location evidence="1">Mitochondrion</location>
    </subcellularLocation>
</comment>
<gene>
    <name evidence="4" type="ORF">L228DRAFT_250207</name>
</gene>
<dbReference type="AlphaFoldDB" id="A0A165AHV3"/>
<keyword evidence="5" id="KW-1185">Reference proteome</keyword>
<dbReference type="Gene3D" id="3.10.450.240">
    <property type="match status" value="1"/>
</dbReference>
<dbReference type="GeneID" id="28898401"/>
<dbReference type="InterPro" id="IPR051975">
    <property type="entry name" value="mtLSU_mL45"/>
</dbReference>
<dbReference type="SUPFAM" id="SSF54427">
    <property type="entry name" value="NTF2-like"/>
    <property type="match status" value="1"/>
</dbReference>
<protein>
    <recommendedName>
        <fullName evidence="6">Tim44-like domain-containing protein</fullName>
    </recommendedName>
</protein>
<organism evidence="4 5">
    <name type="scientific">Xylona heveae (strain CBS 132557 / TC161)</name>
    <dbReference type="NCBI Taxonomy" id="1328760"/>
    <lineage>
        <taxon>Eukaryota</taxon>
        <taxon>Fungi</taxon>
        <taxon>Dikarya</taxon>
        <taxon>Ascomycota</taxon>
        <taxon>Pezizomycotina</taxon>
        <taxon>Xylonomycetes</taxon>
        <taxon>Xylonales</taxon>
        <taxon>Xylonaceae</taxon>
        <taxon>Xylona</taxon>
    </lineage>
</organism>
<evidence type="ECO:0000313" key="4">
    <source>
        <dbReference type="EMBL" id="KZF20500.1"/>
    </source>
</evidence>
<dbReference type="RefSeq" id="XP_018186055.1">
    <property type="nucleotide sequence ID" value="XM_018333264.1"/>
</dbReference>
<dbReference type="GO" id="GO:0032979">
    <property type="term" value="P:protein insertion into mitochondrial inner membrane from matrix"/>
    <property type="evidence" value="ECO:0007669"/>
    <property type="project" value="InterPro"/>
</dbReference>
<evidence type="ECO:0000256" key="2">
    <source>
        <dbReference type="ARBA" id="ARBA00022946"/>
    </source>
</evidence>
<evidence type="ECO:0008006" key="6">
    <source>
        <dbReference type="Google" id="ProtNLM"/>
    </source>
</evidence>
<sequence>MAHCARWRVSNLATNYSTCIFNRSFSTSRIALGVTKPEMFAPQIRQPPQRSLKVAMKELEGAGQLPTDLGLLEGTFVTPTGENRPSLFRKPRDCATLFTLWLKTRITDFISVMYYKFAQKPRLKLQLRQTVPAARSLHREMYTAFANGDVETLRSICADGILHSFRARIAARGKDKLRWELHKYLRGARVISHRAAKLPIDGAGLRQAVVRLKSRQSLARLRPDNTAVPGTGIQRDVTEYVVIQRTMMNGKEGPWIVWGTTEETTVDKVKAAQKAITGQ</sequence>
<evidence type="ECO:0000313" key="5">
    <source>
        <dbReference type="Proteomes" id="UP000076632"/>
    </source>
</evidence>
<dbReference type="PANTHER" id="PTHR28554">
    <property type="entry name" value="39S RIBOSOMAL PROTEIN L45, MITOCHONDRIAL"/>
    <property type="match status" value="1"/>
</dbReference>
<dbReference type="STRING" id="1328760.A0A165AHV3"/>
<keyword evidence="2" id="KW-0809">Transit peptide</keyword>
<dbReference type="PANTHER" id="PTHR28554:SF1">
    <property type="entry name" value="LARGE RIBOSOMAL SUBUNIT PROTEIN ML45"/>
    <property type="match status" value="1"/>
</dbReference>
<proteinExistence type="predicted"/>
<dbReference type="Proteomes" id="UP000076632">
    <property type="component" value="Unassembled WGS sequence"/>
</dbReference>
<dbReference type="EMBL" id="KV407463">
    <property type="protein sequence ID" value="KZF20500.1"/>
    <property type="molecule type" value="Genomic_DNA"/>
</dbReference>
<dbReference type="GO" id="GO:0005743">
    <property type="term" value="C:mitochondrial inner membrane"/>
    <property type="evidence" value="ECO:0007669"/>
    <property type="project" value="InterPro"/>
</dbReference>
<dbReference type="InterPro" id="IPR032710">
    <property type="entry name" value="NTF2-like_dom_sf"/>
</dbReference>
<reference evidence="4 5" key="1">
    <citation type="journal article" date="2016" name="Fungal Biol.">
        <title>The genome of Xylona heveae provides a window into fungal endophytism.</title>
        <authorList>
            <person name="Gazis R."/>
            <person name="Kuo A."/>
            <person name="Riley R."/>
            <person name="LaButti K."/>
            <person name="Lipzen A."/>
            <person name="Lin J."/>
            <person name="Amirebrahimi M."/>
            <person name="Hesse C.N."/>
            <person name="Spatafora J.W."/>
            <person name="Henrissat B."/>
            <person name="Hainaut M."/>
            <person name="Grigoriev I.V."/>
            <person name="Hibbett D.S."/>
        </authorList>
    </citation>
    <scope>NUCLEOTIDE SEQUENCE [LARGE SCALE GENOMIC DNA]</scope>
    <source>
        <strain evidence="4 5">TC161</strain>
    </source>
</reference>
<dbReference type="OrthoDB" id="19619at2759"/>
<name>A0A165AHV3_XYLHT</name>
<dbReference type="OMA" id="QYCKREN"/>
<evidence type="ECO:0000256" key="1">
    <source>
        <dbReference type="ARBA" id="ARBA00004173"/>
    </source>
</evidence>
<dbReference type="InParanoid" id="A0A165AHV3"/>
<dbReference type="Pfam" id="PF07961">
    <property type="entry name" value="MBA1"/>
    <property type="match status" value="1"/>
</dbReference>
<dbReference type="InterPro" id="IPR024621">
    <property type="entry name" value="Mba1"/>
</dbReference>
<evidence type="ECO:0000256" key="3">
    <source>
        <dbReference type="ARBA" id="ARBA00023128"/>
    </source>
</evidence>
<keyword evidence="3" id="KW-0496">Mitochondrion</keyword>